<keyword evidence="3" id="KW-1185">Reference proteome</keyword>
<dbReference type="OrthoDB" id="43547at2759"/>
<feature type="region of interest" description="Disordered" evidence="1">
    <location>
        <begin position="222"/>
        <end position="268"/>
    </location>
</feature>
<accession>A0A7M7PHB4</accession>
<feature type="region of interest" description="Disordered" evidence="1">
    <location>
        <begin position="319"/>
        <end position="343"/>
    </location>
</feature>
<sequence length="430" mass="47737">MDQRIISVLLNFEHLHVMCSSAIDGDMATMSKEELSFEGVALGETIQRLPYALDVMTLLPMCQQAHVLCSTFITGADGTENTRSRPRLGYPKPNDTLFTLLTDSMKSMTDFKLDLSDKESLLFAQSVLDRSKDDDAPRPFGLASSDISSLLSELADSAAEGLEKTPVPQNRTSTPLMEENREKKVPQWTLYVKSVGKDHLILVFMPASYQDLGLLSATKDDPEADLSMAPESDQAKPSRESHRSKNLDETDSEDECPARKTVPPGVEKKTNTSLPLPIFVYDCSLAALTNFVLGRLDESSVTNVFKDLTFASMDAGAQVPTTPRNIPRHRTRGFSEQNDSFSPPFADRRGSKAMEWFCGSLANKVHQAFVIGLFKSLQYGKWVDCHDVQSAIEQVCEESLYEIDITEFVQVVCGHVYGVRAKVSDRILMI</sequence>
<reference evidence="3" key="1">
    <citation type="submission" date="2015-02" db="EMBL/GenBank/DDBJ databases">
        <title>Genome sequencing for Strongylocentrotus purpuratus.</title>
        <authorList>
            <person name="Murali S."/>
            <person name="Liu Y."/>
            <person name="Vee V."/>
            <person name="English A."/>
            <person name="Wang M."/>
            <person name="Skinner E."/>
            <person name="Han Y."/>
            <person name="Muzny D.M."/>
            <person name="Worley K.C."/>
            <person name="Gibbs R.A."/>
        </authorList>
    </citation>
    <scope>NUCLEOTIDE SEQUENCE</scope>
</reference>
<organism evidence="2 3">
    <name type="scientific">Strongylocentrotus purpuratus</name>
    <name type="common">Purple sea urchin</name>
    <dbReference type="NCBI Taxonomy" id="7668"/>
    <lineage>
        <taxon>Eukaryota</taxon>
        <taxon>Metazoa</taxon>
        <taxon>Echinodermata</taxon>
        <taxon>Eleutherozoa</taxon>
        <taxon>Echinozoa</taxon>
        <taxon>Echinoidea</taxon>
        <taxon>Euechinoidea</taxon>
        <taxon>Echinacea</taxon>
        <taxon>Camarodonta</taxon>
        <taxon>Echinidea</taxon>
        <taxon>Strongylocentrotidae</taxon>
        <taxon>Strongylocentrotus</taxon>
    </lineage>
</organism>
<dbReference type="PANTHER" id="PTHR14918">
    <property type="entry name" value="KICSTOR COMPLEX PROTEIN SZT2"/>
    <property type="match status" value="1"/>
</dbReference>
<proteinExistence type="predicted"/>
<dbReference type="KEGG" id="spu:115928602"/>
<evidence type="ECO:0000313" key="2">
    <source>
        <dbReference type="EnsemblMetazoa" id="XP_030851881"/>
    </source>
</evidence>
<dbReference type="PANTHER" id="PTHR14918:SF3">
    <property type="entry name" value="KICSTOR COMPLEX PROTEIN SZT2"/>
    <property type="match status" value="1"/>
</dbReference>
<evidence type="ECO:0000313" key="3">
    <source>
        <dbReference type="Proteomes" id="UP000007110"/>
    </source>
</evidence>
<dbReference type="Proteomes" id="UP000007110">
    <property type="component" value="Unassembled WGS sequence"/>
</dbReference>
<evidence type="ECO:0000256" key="1">
    <source>
        <dbReference type="SAM" id="MobiDB-lite"/>
    </source>
</evidence>
<dbReference type="OMA" id="PTLCTEN"/>
<dbReference type="RefSeq" id="XP_030851881.1">
    <property type="nucleotide sequence ID" value="XM_030996021.1"/>
</dbReference>
<dbReference type="InParanoid" id="A0A7M7PHB4"/>
<reference evidence="2" key="2">
    <citation type="submission" date="2021-01" db="UniProtKB">
        <authorList>
            <consortium name="EnsemblMetazoa"/>
        </authorList>
    </citation>
    <scope>IDENTIFICATION</scope>
</reference>
<feature type="compositionally biased region" description="Basic and acidic residues" evidence="1">
    <location>
        <begin position="233"/>
        <end position="248"/>
    </location>
</feature>
<dbReference type="InterPro" id="IPR033228">
    <property type="entry name" value="SZT2"/>
</dbReference>
<name>A0A7M7PHB4_STRPU</name>
<dbReference type="GO" id="GO:0005777">
    <property type="term" value="C:peroxisome"/>
    <property type="evidence" value="ECO:0007669"/>
    <property type="project" value="InterPro"/>
</dbReference>
<dbReference type="EnsemblMetazoa" id="XM_030996021">
    <property type="protein sequence ID" value="XP_030851881"/>
    <property type="gene ID" value="LOC115928602"/>
</dbReference>
<dbReference type="AlphaFoldDB" id="A0A7M7PHB4"/>
<feature type="region of interest" description="Disordered" evidence="1">
    <location>
        <begin position="159"/>
        <end position="182"/>
    </location>
</feature>
<dbReference type="GeneID" id="115928602"/>
<protein>
    <submittedName>
        <fullName evidence="2">Uncharacterized protein</fullName>
    </submittedName>
</protein>